<dbReference type="PANTHER" id="PTHR30231:SF37">
    <property type="entry name" value="EXODEOXYRIBONUCLEASE 10"/>
    <property type="match status" value="1"/>
</dbReference>
<gene>
    <name evidence="3" type="ORF">J2X09_004130</name>
</gene>
<keyword evidence="4" id="KW-1185">Reference proteome</keyword>
<dbReference type="EC" id="2.7.7.7" evidence="3"/>
<feature type="domain" description="Exonuclease" evidence="2">
    <location>
        <begin position="72"/>
        <end position="238"/>
    </location>
</feature>
<evidence type="ECO:0000259" key="2">
    <source>
        <dbReference type="SMART" id="SM00479"/>
    </source>
</evidence>
<evidence type="ECO:0000313" key="4">
    <source>
        <dbReference type="Proteomes" id="UP001265550"/>
    </source>
</evidence>
<keyword evidence="3" id="KW-0548">Nucleotidyltransferase</keyword>
<dbReference type="Gene3D" id="3.30.420.10">
    <property type="entry name" value="Ribonuclease H-like superfamily/Ribonuclease H"/>
    <property type="match status" value="1"/>
</dbReference>
<feature type="region of interest" description="Disordered" evidence="1">
    <location>
        <begin position="1"/>
        <end position="27"/>
    </location>
</feature>
<dbReference type="InterPro" id="IPR036397">
    <property type="entry name" value="RNaseH_sf"/>
</dbReference>
<dbReference type="InterPro" id="IPR012337">
    <property type="entry name" value="RNaseH-like_sf"/>
</dbReference>
<comment type="caution">
    <text evidence="3">The sequence shown here is derived from an EMBL/GenBank/DDBJ whole genome shotgun (WGS) entry which is preliminary data.</text>
</comment>
<dbReference type="Pfam" id="PF00929">
    <property type="entry name" value="RNase_T"/>
    <property type="match status" value="1"/>
</dbReference>
<dbReference type="SMART" id="SM00479">
    <property type="entry name" value="EXOIII"/>
    <property type="match status" value="1"/>
</dbReference>
<feature type="compositionally biased region" description="Pro residues" evidence="1">
    <location>
        <begin position="13"/>
        <end position="26"/>
    </location>
</feature>
<dbReference type="SUPFAM" id="SSF53098">
    <property type="entry name" value="Ribonuclease H-like"/>
    <property type="match status" value="1"/>
</dbReference>
<dbReference type="InterPro" id="IPR013520">
    <property type="entry name" value="Ribonucl_H"/>
</dbReference>
<dbReference type="GO" id="GO:0003887">
    <property type="term" value="F:DNA-directed DNA polymerase activity"/>
    <property type="evidence" value="ECO:0007669"/>
    <property type="project" value="UniProtKB-EC"/>
</dbReference>
<name>A0ABU1VGP7_9BURK</name>
<reference evidence="3 4" key="1">
    <citation type="submission" date="2023-07" db="EMBL/GenBank/DDBJ databases">
        <title>Sorghum-associated microbial communities from plants grown in Nebraska, USA.</title>
        <authorList>
            <person name="Schachtman D."/>
        </authorList>
    </citation>
    <scope>NUCLEOTIDE SEQUENCE [LARGE SCALE GENOMIC DNA]</scope>
    <source>
        <strain evidence="3 4">BE240</strain>
    </source>
</reference>
<accession>A0ABU1VGP7</accession>
<dbReference type="RefSeq" id="WP_204735141.1">
    <property type="nucleotide sequence ID" value="NZ_JAVDWE010000013.1"/>
</dbReference>
<organism evidence="3 4">
    <name type="scientific">Hydrogenophaga laconesensis</name>
    <dbReference type="NCBI Taxonomy" id="1805971"/>
    <lineage>
        <taxon>Bacteria</taxon>
        <taxon>Pseudomonadati</taxon>
        <taxon>Pseudomonadota</taxon>
        <taxon>Betaproteobacteria</taxon>
        <taxon>Burkholderiales</taxon>
        <taxon>Comamonadaceae</taxon>
        <taxon>Hydrogenophaga</taxon>
    </lineage>
</organism>
<protein>
    <submittedName>
        <fullName evidence="3">DNA polymerase-3 subunit epsilon</fullName>
        <ecNumber evidence="3">2.7.7.7</ecNumber>
    </submittedName>
</protein>
<evidence type="ECO:0000313" key="3">
    <source>
        <dbReference type="EMBL" id="MDR7096373.1"/>
    </source>
</evidence>
<proteinExistence type="predicted"/>
<dbReference type="PANTHER" id="PTHR30231">
    <property type="entry name" value="DNA POLYMERASE III SUBUNIT EPSILON"/>
    <property type="match status" value="1"/>
</dbReference>
<dbReference type="Proteomes" id="UP001265550">
    <property type="component" value="Unassembled WGS sequence"/>
</dbReference>
<dbReference type="NCBIfam" id="NF006615">
    <property type="entry name" value="PRK09182.1"/>
    <property type="match status" value="1"/>
</dbReference>
<keyword evidence="3" id="KW-0808">Transferase</keyword>
<evidence type="ECO:0000256" key="1">
    <source>
        <dbReference type="SAM" id="MobiDB-lite"/>
    </source>
</evidence>
<sequence>MDQFSFEFDAPAPTGPALPPSPPPSPASTLTLEEMARRLDLEADYRVLRRLVPISDFGLPPRGPAAVADRQRVLVLDTETTGLSHRADKIIELAMLLVDVDPVSGLPFGPVTPFEGFEDPGMPIPAVAQQVTGIHDDMVRGHRLDDLEVQALVAQADLIVAHNAGFDRPFVEARFPGFAEKAWACSFADIDWKAAGADSAKLGSLAQDQGWFYDAHRAQVDCHALLQVLARPVGQGPSTGLAQLIAAAASPSFRLRANGSPFDAKDQLKARGYRWDAEARVWFCTLADQARLEEELAWLKAEIYGARAARVEVEALDSQVRYSLRPGTVSQRPL</sequence>
<dbReference type="EMBL" id="JAVDWE010000013">
    <property type="protein sequence ID" value="MDR7096373.1"/>
    <property type="molecule type" value="Genomic_DNA"/>
</dbReference>
<dbReference type="CDD" id="cd06127">
    <property type="entry name" value="DEDDh"/>
    <property type="match status" value="1"/>
</dbReference>